<dbReference type="PANTHER" id="PTHR43124">
    <property type="entry name" value="PURINE EFFLUX PUMP PBUE"/>
    <property type="match status" value="1"/>
</dbReference>
<dbReference type="RefSeq" id="WP_182707458.1">
    <property type="nucleotide sequence ID" value="NZ_JACJII010000001.1"/>
</dbReference>
<dbReference type="Gene3D" id="1.20.1250.20">
    <property type="entry name" value="MFS general substrate transporter like domains"/>
    <property type="match status" value="1"/>
</dbReference>
<keyword evidence="4 6" id="KW-1133">Transmembrane helix</keyword>
<evidence type="ECO:0000256" key="6">
    <source>
        <dbReference type="SAM" id="Phobius"/>
    </source>
</evidence>
<evidence type="ECO:0000256" key="3">
    <source>
        <dbReference type="ARBA" id="ARBA00022692"/>
    </source>
</evidence>
<evidence type="ECO:0000313" key="7">
    <source>
        <dbReference type="EMBL" id="MBA9006590.1"/>
    </source>
</evidence>
<feature type="transmembrane region" description="Helical" evidence="6">
    <location>
        <begin position="159"/>
        <end position="177"/>
    </location>
</feature>
<organism evidence="7 8">
    <name type="scientific">Thermomonospora cellulosilytica</name>
    <dbReference type="NCBI Taxonomy" id="1411118"/>
    <lineage>
        <taxon>Bacteria</taxon>
        <taxon>Bacillati</taxon>
        <taxon>Actinomycetota</taxon>
        <taxon>Actinomycetes</taxon>
        <taxon>Streptosporangiales</taxon>
        <taxon>Thermomonosporaceae</taxon>
        <taxon>Thermomonospora</taxon>
    </lineage>
</organism>
<dbReference type="InterPro" id="IPR050189">
    <property type="entry name" value="MFS_Efflux_Transporters"/>
</dbReference>
<keyword evidence="3 6" id="KW-0812">Transmembrane</keyword>
<dbReference type="PANTHER" id="PTHR43124:SF10">
    <property type="entry name" value="PURINE EFFLUX PUMP PBUE"/>
    <property type="match status" value="1"/>
</dbReference>
<evidence type="ECO:0000256" key="2">
    <source>
        <dbReference type="ARBA" id="ARBA00022475"/>
    </source>
</evidence>
<reference evidence="7 8" key="1">
    <citation type="submission" date="2020-08" db="EMBL/GenBank/DDBJ databases">
        <title>Sequencing the genomes of 1000 actinobacteria strains.</title>
        <authorList>
            <person name="Klenk H.-P."/>
        </authorList>
    </citation>
    <scope>NUCLEOTIDE SEQUENCE [LARGE SCALE GENOMIC DNA]</scope>
    <source>
        <strain evidence="7 8">DSM 45823</strain>
    </source>
</reference>
<keyword evidence="2" id="KW-1003">Cell membrane</keyword>
<evidence type="ECO:0000256" key="5">
    <source>
        <dbReference type="ARBA" id="ARBA00023136"/>
    </source>
</evidence>
<dbReference type="InterPro" id="IPR036259">
    <property type="entry name" value="MFS_trans_sf"/>
</dbReference>
<feature type="transmembrane region" description="Helical" evidence="6">
    <location>
        <begin position="69"/>
        <end position="85"/>
    </location>
</feature>
<feature type="transmembrane region" description="Helical" evidence="6">
    <location>
        <begin position="39"/>
        <end position="62"/>
    </location>
</feature>
<evidence type="ECO:0000256" key="1">
    <source>
        <dbReference type="ARBA" id="ARBA00004651"/>
    </source>
</evidence>
<dbReference type="EMBL" id="JACJII010000001">
    <property type="protein sequence ID" value="MBA9006590.1"/>
    <property type="molecule type" value="Genomic_DNA"/>
</dbReference>
<dbReference type="GO" id="GO:0005886">
    <property type="term" value="C:plasma membrane"/>
    <property type="evidence" value="ECO:0007669"/>
    <property type="project" value="UniProtKB-SubCell"/>
</dbReference>
<evidence type="ECO:0000313" key="8">
    <source>
        <dbReference type="Proteomes" id="UP000539313"/>
    </source>
</evidence>
<comment type="subcellular location">
    <subcellularLocation>
        <location evidence="1">Cell membrane</location>
        <topology evidence="1">Multi-pass membrane protein</topology>
    </subcellularLocation>
</comment>
<keyword evidence="5 6" id="KW-0472">Membrane</keyword>
<accession>A0A7W3N304</accession>
<dbReference type="GO" id="GO:0022857">
    <property type="term" value="F:transmembrane transporter activity"/>
    <property type="evidence" value="ECO:0007669"/>
    <property type="project" value="InterPro"/>
</dbReference>
<gene>
    <name evidence="7" type="ORF">HNR21_005472</name>
</gene>
<dbReference type="AlphaFoldDB" id="A0A7W3N304"/>
<evidence type="ECO:0000256" key="4">
    <source>
        <dbReference type="ARBA" id="ARBA00022989"/>
    </source>
</evidence>
<proteinExistence type="predicted"/>
<dbReference type="Proteomes" id="UP000539313">
    <property type="component" value="Unassembled WGS sequence"/>
</dbReference>
<keyword evidence="8" id="KW-1185">Reference proteome</keyword>
<sequence length="186" mass="19033">MPFWLLGLLFAAFVFYTDDHVIAGVLPEIAAGLHVSEAAAGQLVTAFSLTVAVGAPVAAVVVARWPRRTVFAVALAVFTALWPLRPVPLWSIAPLSVLWGGAAFWNSPAIQARLFRLAGPVAPQALALSTSTAHVGVAVGGALGGGLLSLWPIASLPPVSAVLGVAGLAVFTLAVAMSRRRSPAVA</sequence>
<dbReference type="SUPFAM" id="SSF103473">
    <property type="entry name" value="MFS general substrate transporter"/>
    <property type="match status" value="1"/>
</dbReference>
<name>A0A7W3N304_9ACTN</name>
<dbReference type="Pfam" id="PF07690">
    <property type="entry name" value="MFS_1"/>
    <property type="match status" value="1"/>
</dbReference>
<protein>
    <submittedName>
        <fullName evidence="7">Putative MFS family arabinose efflux permease</fullName>
    </submittedName>
</protein>
<comment type="caution">
    <text evidence="7">The sequence shown here is derived from an EMBL/GenBank/DDBJ whole genome shotgun (WGS) entry which is preliminary data.</text>
</comment>
<dbReference type="InterPro" id="IPR011701">
    <property type="entry name" value="MFS"/>
</dbReference>